<dbReference type="Pfam" id="PF19295">
    <property type="entry name" value="SufBD_N"/>
    <property type="match status" value="1"/>
</dbReference>
<evidence type="ECO:0000313" key="5">
    <source>
        <dbReference type="Proteomes" id="UP000436989"/>
    </source>
</evidence>
<comment type="similarity">
    <text evidence="1">Belongs to the iron-sulfur cluster assembly SufBD family.</text>
</comment>
<dbReference type="RefSeq" id="WP_156270357.1">
    <property type="nucleotide sequence ID" value="NZ_WOGU01000014.1"/>
</dbReference>
<dbReference type="InterPro" id="IPR045595">
    <property type="entry name" value="SufBD_N"/>
</dbReference>
<dbReference type="PANTHER" id="PTHR30508:SF1">
    <property type="entry name" value="UPF0051 PROTEIN ABCI8, CHLOROPLASTIC-RELATED"/>
    <property type="match status" value="1"/>
</dbReference>
<dbReference type="NCBIfam" id="TIGR01980">
    <property type="entry name" value="sufB"/>
    <property type="match status" value="1"/>
</dbReference>
<dbReference type="GO" id="GO:0016226">
    <property type="term" value="P:iron-sulfur cluster assembly"/>
    <property type="evidence" value="ECO:0007669"/>
    <property type="project" value="InterPro"/>
</dbReference>
<dbReference type="SUPFAM" id="SSF101960">
    <property type="entry name" value="Stabilizer of iron transporter SufD"/>
    <property type="match status" value="1"/>
</dbReference>
<name>A0A6N8GQH0_9MICC</name>
<dbReference type="InterPro" id="IPR010231">
    <property type="entry name" value="SUF_FeS_clus_asmbl_SufB"/>
</dbReference>
<dbReference type="InterPro" id="IPR000825">
    <property type="entry name" value="SUF_FeS_clus_asmbl_SufBD_core"/>
</dbReference>
<feature type="domain" description="SUF system FeS cluster assembly SufBD core" evidence="2">
    <location>
        <begin position="221"/>
        <end position="455"/>
    </location>
</feature>
<evidence type="ECO:0000256" key="1">
    <source>
        <dbReference type="ARBA" id="ARBA00043967"/>
    </source>
</evidence>
<accession>A0A6N8GQH0</accession>
<comment type="caution">
    <text evidence="4">The sequence shown here is derived from an EMBL/GenBank/DDBJ whole genome shotgun (WGS) entry which is preliminary data.</text>
</comment>
<organism evidence="4 5">
    <name type="scientific">Kocuria sediminis</name>
    <dbReference type="NCBI Taxonomy" id="1038857"/>
    <lineage>
        <taxon>Bacteria</taxon>
        <taxon>Bacillati</taxon>
        <taxon>Actinomycetota</taxon>
        <taxon>Actinomycetes</taxon>
        <taxon>Micrococcales</taxon>
        <taxon>Micrococcaceae</taxon>
        <taxon>Kocuria</taxon>
    </lineage>
</organism>
<dbReference type="PANTHER" id="PTHR30508">
    <property type="entry name" value="FES CLUSTER ASSEMBLY PROTEIN SUF"/>
    <property type="match status" value="1"/>
</dbReference>
<reference evidence="4 5" key="1">
    <citation type="submission" date="2019-12" db="EMBL/GenBank/DDBJ databases">
        <authorList>
            <person name="Shi Y."/>
        </authorList>
    </citation>
    <scope>NUCLEOTIDE SEQUENCE [LARGE SCALE GENOMIC DNA]</scope>
    <source>
        <strain evidence="4 5">JCM 17929</strain>
    </source>
</reference>
<dbReference type="InterPro" id="IPR055346">
    <property type="entry name" value="Fe-S_cluster_assembly_SufBD"/>
</dbReference>
<dbReference type="AlphaFoldDB" id="A0A6N8GQH0"/>
<feature type="domain" description="SUF system FeS cluster assembly SufBD N-terminal" evidence="3">
    <location>
        <begin position="155"/>
        <end position="218"/>
    </location>
</feature>
<dbReference type="Proteomes" id="UP000436989">
    <property type="component" value="Unassembled WGS sequence"/>
</dbReference>
<protein>
    <submittedName>
        <fullName evidence="4">Fe-S cluster assembly protein SufB</fullName>
    </submittedName>
</protein>
<evidence type="ECO:0000259" key="3">
    <source>
        <dbReference type="Pfam" id="PF19295"/>
    </source>
</evidence>
<sequence length="484" mass="54035">MTEQIASGNDTVIADILEKNPELEGIGTYEYGWADSDVAGASARRGINEEVVRDISAKKSEPQWMTDLRLKGLKFFGRKPMPTWGADLSGIDFDNIKYFVRSTEKQAQTWDDLPEDIRNTYEKLGIPEAERGRLVAGVAAQYESEVVYHQIREDLEEQGVIFMDTDTALKEHPEFFEEYFGTVIPVGDNKFASLNTAVWSGGSFVYVPKGVHVEIPLQAYFRINTENMGQFERTLIIADEDSYVHYIEGCTAPIYKTDSLHSAVVEIIVKKNARVRYTTIQNWSNNVYNLVTKRAIAHEGATMEWIDGNIGSKVTQKYPAVYMTGEHARGETLSIAFAGEGQHQDTGSKMVHIAPNTSSSIVSKSVARNGGRAAYRGLVQVREGAKGSKSNVVCDALLVDTISRSDTYPYVDIREDDVSMGHEATVSRVSEEQLFYLMQRGLAEDEAMAMIVRGFVEPIARELPMEYALELNRLIELQMEGSVG</sequence>
<keyword evidence="5" id="KW-1185">Reference proteome</keyword>
<evidence type="ECO:0000313" key="4">
    <source>
        <dbReference type="EMBL" id="MUN64467.1"/>
    </source>
</evidence>
<proteinExistence type="inferred from homology"/>
<dbReference type="InterPro" id="IPR037284">
    <property type="entry name" value="SUF_FeS_clus_asmbl_SufBD_sf"/>
</dbReference>
<evidence type="ECO:0000259" key="2">
    <source>
        <dbReference type="Pfam" id="PF01458"/>
    </source>
</evidence>
<gene>
    <name evidence="4" type="primary">sufB</name>
    <name evidence="4" type="ORF">GMA12_15175</name>
</gene>
<dbReference type="Pfam" id="PF01458">
    <property type="entry name" value="SUFBD_core"/>
    <property type="match status" value="1"/>
</dbReference>
<dbReference type="EMBL" id="WOGU01000014">
    <property type="protein sequence ID" value="MUN64467.1"/>
    <property type="molecule type" value="Genomic_DNA"/>
</dbReference>